<dbReference type="AlphaFoldDB" id="A0AAV9I8N7"/>
<dbReference type="EMBL" id="JANCYU010000019">
    <property type="protein sequence ID" value="KAK4523713.1"/>
    <property type="molecule type" value="Genomic_DNA"/>
</dbReference>
<gene>
    <name evidence="2" type="ORF">GAYE_PCTG75G1609</name>
    <name evidence="3" type="ORF">GAYE_SCF03G2344</name>
</gene>
<dbReference type="EMBL" id="JANCYU010000023">
    <property type="protein sequence ID" value="KAK4524443.1"/>
    <property type="molecule type" value="Genomic_DNA"/>
</dbReference>
<feature type="region of interest" description="Disordered" evidence="1">
    <location>
        <begin position="63"/>
        <end position="89"/>
    </location>
</feature>
<proteinExistence type="predicted"/>
<name>A0AAV9I8N7_9RHOD</name>
<dbReference type="Proteomes" id="UP001300502">
    <property type="component" value="Unassembled WGS sequence"/>
</dbReference>
<evidence type="ECO:0000313" key="3">
    <source>
        <dbReference type="EMBL" id="KAK4524443.1"/>
    </source>
</evidence>
<evidence type="ECO:0000313" key="2">
    <source>
        <dbReference type="EMBL" id="KAK4523713.1"/>
    </source>
</evidence>
<keyword evidence="4" id="KW-1185">Reference proteome</keyword>
<protein>
    <submittedName>
        <fullName evidence="2">Uncharacterized protein</fullName>
    </submittedName>
</protein>
<organism evidence="2 4">
    <name type="scientific">Galdieria yellowstonensis</name>
    <dbReference type="NCBI Taxonomy" id="3028027"/>
    <lineage>
        <taxon>Eukaryota</taxon>
        <taxon>Rhodophyta</taxon>
        <taxon>Bangiophyceae</taxon>
        <taxon>Galdieriales</taxon>
        <taxon>Galdieriaceae</taxon>
        <taxon>Galdieria</taxon>
    </lineage>
</organism>
<accession>A0AAV9I8N7</accession>
<comment type="caution">
    <text evidence="2">The sequence shown here is derived from an EMBL/GenBank/DDBJ whole genome shotgun (WGS) entry which is preliminary data.</text>
</comment>
<reference evidence="2 4" key="1">
    <citation type="submission" date="2022-07" db="EMBL/GenBank/DDBJ databases">
        <title>Genome-wide signatures of adaptation to extreme environments.</title>
        <authorList>
            <person name="Cho C.H."/>
            <person name="Yoon H.S."/>
        </authorList>
    </citation>
    <scope>NUCLEOTIDE SEQUENCE [LARGE SCALE GENOMIC DNA]</scope>
    <source>
        <strain evidence="2 4">108.79 E11</strain>
    </source>
</reference>
<sequence length="89" mass="10714">MDEGEALKKERGRRLRRFEKMDKLPEDMFPKRWSTKQKIFYITLGIVAGLLIRDEENAFYERRRQEKKEGYTSTIGSEIVQKKQSKKDE</sequence>
<evidence type="ECO:0000256" key="1">
    <source>
        <dbReference type="SAM" id="MobiDB-lite"/>
    </source>
</evidence>
<evidence type="ECO:0000313" key="4">
    <source>
        <dbReference type="Proteomes" id="UP001300502"/>
    </source>
</evidence>